<dbReference type="HAMAP" id="MF_00276">
    <property type="entry name" value="KdpC"/>
    <property type="match status" value="1"/>
</dbReference>
<keyword evidence="1 11" id="KW-0813">Transport</keyword>
<reference evidence="13 14" key="1">
    <citation type="submission" date="2015-06" db="EMBL/GenBank/DDBJ databases">
        <title>The Genome Sequence of Enterococcus hirae 88EA1.</title>
        <authorList>
            <consortium name="The Broad Institute Genomics Platform"/>
            <consortium name="The Broad Institute Genome Sequencing Center for Infectious Disease"/>
            <person name="Earl A.M."/>
            <person name="Van Tyne D."/>
            <person name="Lebreton F."/>
            <person name="Saavedra J.T."/>
            <person name="Gilmore M.S."/>
            <person name="Manson McGuire A."/>
            <person name="Clock S."/>
            <person name="Crupain M."/>
            <person name="Rangan U."/>
            <person name="Young S."/>
            <person name="Abouelleil A."/>
            <person name="Cao P."/>
            <person name="Chapman S.B."/>
            <person name="Griggs A."/>
            <person name="Priest M."/>
            <person name="Shea T."/>
            <person name="Wortman J."/>
            <person name="Nusbaum C."/>
            <person name="Birren B."/>
        </authorList>
    </citation>
    <scope>NUCLEOTIDE SEQUENCE [LARGE SCALE GENOMIC DNA]</scope>
    <source>
        <strain evidence="13 14">88EA1</strain>
    </source>
</reference>
<feature type="region of interest" description="Disordered" evidence="12">
    <location>
        <begin position="77"/>
        <end position="99"/>
    </location>
</feature>
<gene>
    <name evidence="11" type="primary">kdpC</name>
    <name evidence="13" type="ORF">EB03_01279</name>
</gene>
<dbReference type="PIRSF" id="PIRSF001296">
    <property type="entry name" value="K_ATPase_KdpC"/>
    <property type="match status" value="1"/>
</dbReference>
<dbReference type="PANTHER" id="PTHR30042">
    <property type="entry name" value="POTASSIUM-TRANSPORTING ATPASE C CHAIN"/>
    <property type="match status" value="1"/>
</dbReference>
<keyword evidence="5 11" id="KW-0547">Nucleotide-binding</keyword>
<evidence type="ECO:0000256" key="8">
    <source>
        <dbReference type="ARBA" id="ARBA00022989"/>
    </source>
</evidence>
<accession>A0AB37IJC7</accession>
<comment type="subunit">
    <text evidence="11">The system is composed of three essential subunits: KdpA, KdpB and KdpC.</text>
</comment>
<evidence type="ECO:0000256" key="12">
    <source>
        <dbReference type="SAM" id="MobiDB-lite"/>
    </source>
</evidence>
<evidence type="ECO:0000256" key="4">
    <source>
        <dbReference type="ARBA" id="ARBA00022692"/>
    </source>
</evidence>
<evidence type="ECO:0000256" key="5">
    <source>
        <dbReference type="ARBA" id="ARBA00022741"/>
    </source>
</evidence>
<keyword evidence="9 11" id="KW-0406">Ion transport</keyword>
<dbReference type="Pfam" id="PF02669">
    <property type="entry name" value="KdpC"/>
    <property type="match status" value="1"/>
</dbReference>
<comment type="function">
    <text evidence="11">Part of the high-affinity ATP-driven potassium transport (or Kdp) system, which catalyzes the hydrolysis of ATP coupled with the electrogenic transport of potassium into the cytoplasm. This subunit acts as a catalytic chaperone that increases the ATP-binding affinity of the ATP-hydrolyzing subunit KdpB by the formation of a transient KdpB/KdpC/ATP ternary complex.</text>
</comment>
<protein>
    <recommendedName>
        <fullName evidence="11">Potassium-transporting ATPase KdpC subunit</fullName>
    </recommendedName>
    <alternativeName>
        <fullName evidence="11">ATP phosphohydrolase [potassium-transporting] C chain</fullName>
    </alternativeName>
    <alternativeName>
        <fullName evidence="11">Potassium-binding and translocating subunit C</fullName>
    </alternativeName>
    <alternativeName>
        <fullName evidence="11">Potassium-translocating ATPase C chain</fullName>
    </alternativeName>
</protein>
<evidence type="ECO:0000256" key="7">
    <source>
        <dbReference type="ARBA" id="ARBA00022958"/>
    </source>
</evidence>
<dbReference type="EMBL" id="LESJ01000005">
    <property type="protein sequence ID" value="RBT68155.1"/>
    <property type="molecule type" value="Genomic_DNA"/>
</dbReference>
<dbReference type="AlphaFoldDB" id="A0AB37IJC7"/>
<dbReference type="GO" id="GO:0005524">
    <property type="term" value="F:ATP binding"/>
    <property type="evidence" value="ECO:0007669"/>
    <property type="project" value="UniProtKB-UniRule"/>
</dbReference>
<evidence type="ECO:0000256" key="9">
    <source>
        <dbReference type="ARBA" id="ARBA00023065"/>
    </source>
</evidence>
<dbReference type="GO" id="GO:0005886">
    <property type="term" value="C:plasma membrane"/>
    <property type="evidence" value="ECO:0007669"/>
    <property type="project" value="UniProtKB-SubCell"/>
</dbReference>
<evidence type="ECO:0000256" key="6">
    <source>
        <dbReference type="ARBA" id="ARBA00022840"/>
    </source>
</evidence>
<evidence type="ECO:0000256" key="11">
    <source>
        <dbReference type="HAMAP-Rule" id="MF_00276"/>
    </source>
</evidence>
<sequence>MRKTVMGSIRFLLLSLLVFGGGYTLLVTGVGQLFFNEQANGSQVTNDGKVIGSKLIGQPFESTRYFSGRNEKVSQLSPVSKEQASRVEQRTKKQLQENPAQKEVPVDLVTASASGVDPNISVEAANFQVSKIAQERGLKEADIYAIIEKNSHKDWFSDRKYVNVLQLNLSLDQISDS</sequence>
<evidence type="ECO:0000256" key="2">
    <source>
        <dbReference type="ARBA" id="ARBA00022475"/>
    </source>
</evidence>
<name>A0AB37IJC7_ENTHR</name>
<keyword evidence="7 11" id="KW-0630">Potassium</keyword>
<keyword evidence="10 11" id="KW-0472">Membrane</keyword>
<dbReference type="PANTHER" id="PTHR30042:SF2">
    <property type="entry name" value="POTASSIUM-TRANSPORTING ATPASE KDPC SUBUNIT"/>
    <property type="match status" value="1"/>
</dbReference>
<dbReference type="GO" id="GO:0008556">
    <property type="term" value="F:P-type potassium transmembrane transporter activity"/>
    <property type="evidence" value="ECO:0007669"/>
    <property type="project" value="InterPro"/>
</dbReference>
<keyword evidence="2 11" id="KW-1003">Cell membrane</keyword>
<feature type="compositionally biased region" description="Basic and acidic residues" evidence="12">
    <location>
        <begin position="83"/>
        <end position="95"/>
    </location>
</feature>
<keyword evidence="3 11" id="KW-0633">Potassium transport</keyword>
<dbReference type="RefSeq" id="WP_096710143.1">
    <property type="nucleotide sequence ID" value="NZ_JBFCRC010000017.1"/>
</dbReference>
<comment type="caution">
    <text evidence="13">The sequence shown here is derived from an EMBL/GenBank/DDBJ whole genome shotgun (WGS) entry which is preliminary data.</text>
</comment>
<evidence type="ECO:0000256" key="3">
    <source>
        <dbReference type="ARBA" id="ARBA00022538"/>
    </source>
</evidence>
<dbReference type="InterPro" id="IPR003820">
    <property type="entry name" value="KdpC"/>
</dbReference>
<dbReference type="Proteomes" id="UP000253498">
    <property type="component" value="Unassembled WGS sequence"/>
</dbReference>
<keyword evidence="8 11" id="KW-1133">Transmembrane helix</keyword>
<comment type="subcellular location">
    <subcellularLocation>
        <location evidence="11">Cell membrane</location>
        <topology evidence="11">Single-pass membrane protein</topology>
    </subcellularLocation>
</comment>
<evidence type="ECO:0000256" key="10">
    <source>
        <dbReference type="ARBA" id="ARBA00023136"/>
    </source>
</evidence>
<organism evidence="13 14">
    <name type="scientific">Enterococcus hirae</name>
    <dbReference type="NCBI Taxonomy" id="1354"/>
    <lineage>
        <taxon>Bacteria</taxon>
        <taxon>Bacillati</taxon>
        <taxon>Bacillota</taxon>
        <taxon>Bacilli</taxon>
        <taxon>Lactobacillales</taxon>
        <taxon>Enterococcaceae</taxon>
        <taxon>Enterococcus</taxon>
    </lineage>
</organism>
<keyword evidence="4 11" id="KW-0812">Transmembrane</keyword>
<evidence type="ECO:0000256" key="1">
    <source>
        <dbReference type="ARBA" id="ARBA00022448"/>
    </source>
</evidence>
<evidence type="ECO:0000313" key="14">
    <source>
        <dbReference type="Proteomes" id="UP000253498"/>
    </source>
</evidence>
<keyword evidence="6 11" id="KW-0067">ATP-binding</keyword>
<proteinExistence type="inferred from homology"/>
<comment type="similarity">
    <text evidence="11">Belongs to the KdpC family.</text>
</comment>
<evidence type="ECO:0000313" key="13">
    <source>
        <dbReference type="EMBL" id="RBT68155.1"/>
    </source>
</evidence>